<sequence>MEQDELRKNLWEQRQEGGDGPAGSETNPAVVFAGEELEEEDSLEIQTRMKNLMWTVSGDYRLDTKLDLQSFRESRYVSMYDAIKQGAFARFFDKDAFALYLVKKVYYGADEMPLMSLAQLCVDAAAYPKVLPERPGVREIRQKSFEYLLDHKFSRLCANLPGKIKLALMRGAVSGDWNCEKRIREPLEMIRALEQSSDTMELIRTVDRLYNRMIDPSFEKQHGDLEKILAVSLEELQEFNWKNFLEEEALENVLEQYVSRMEQQMTSFETLEDQKEEQEKRGTARRVVVLDEEAVKKVYSYVEKSFGRTYLTEREQKQLNYRLCRGAHRDCSLHYTEGILASPVMMNAQYVNARKQMQNNRRLFLNSQNLIKRNVEAMTQFLRRSLNRRTEPDVLPSYYGVIQPRKLWRVGRTDPGRLFCRSTKQNSTRFAVEILMDASGSQRERQGQVALQAYMISESLSNVGIPHQIMSFCTFWDYTVMQRFRDYEDPREKNKDVFRYITSSNNRDGLAIRAAGDSLLGRDEENRILIVLSDGRPNDVIVNRPGSRNPKPYCGEYGVQDTAWEVRSLRGNGIFVLGVFTGDEKDLAAEKIIFGKDFAYIRDIRNFSRVVSGYLQRLLEQDLEE</sequence>
<reference evidence="4" key="1">
    <citation type="submission" date="2020-10" db="EMBL/GenBank/DDBJ databases">
        <authorList>
            <person name="Gilroy R."/>
        </authorList>
    </citation>
    <scope>NUCLEOTIDE SEQUENCE</scope>
    <source>
        <strain evidence="4">ChiBcec6-7307</strain>
    </source>
</reference>
<dbReference type="Proteomes" id="UP000886889">
    <property type="component" value="Unassembled WGS sequence"/>
</dbReference>
<reference evidence="4" key="2">
    <citation type="journal article" date="2021" name="PeerJ">
        <title>Extensive microbial diversity within the chicken gut microbiome revealed by metagenomics and culture.</title>
        <authorList>
            <person name="Gilroy R."/>
            <person name="Ravi A."/>
            <person name="Getino M."/>
            <person name="Pursley I."/>
            <person name="Horton D.L."/>
            <person name="Alikhan N.F."/>
            <person name="Baker D."/>
            <person name="Gharbi K."/>
            <person name="Hall N."/>
            <person name="Watson M."/>
            <person name="Adriaenssens E.M."/>
            <person name="Foster-Nyarko E."/>
            <person name="Jarju S."/>
            <person name="Secka A."/>
            <person name="Antonio M."/>
            <person name="Oren A."/>
            <person name="Chaudhuri R.R."/>
            <person name="La Ragione R."/>
            <person name="Hildebrand F."/>
            <person name="Pallen M.J."/>
        </authorList>
    </citation>
    <scope>NUCLEOTIDE SEQUENCE</scope>
    <source>
        <strain evidence="4">ChiBcec6-7307</strain>
    </source>
</reference>
<dbReference type="InterPro" id="IPR051928">
    <property type="entry name" value="NorD/CobT"/>
</dbReference>
<dbReference type="Pfam" id="PF11775">
    <property type="entry name" value="CobT_C"/>
    <property type="match status" value="1"/>
</dbReference>
<dbReference type="Gene3D" id="3.40.50.410">
    <property type="entry name" value="von Willebrand factor, type A domain"/>
    <property type="match status" value="1"/>
</dbReference>
<accession>A0A9D1NZY4</accession>
<evidence type="ECO:0000256" key="1">
    <source>
        <dbReference type="SAM" id="Coils"/>
    </source>
</evidence>
<dbReference type="PANTHER" id="PTHR41248">
    <property type="entry name" value="NORD PROTEIN"/>
    <property type="match status" value="1"/>
</dbReference>
<feature type="compositionally biased region" description="Basic and acidic residues" evidence="2">
    <location>
        <begin position="1"/>
        <end position="17"/>
    </location>
</feature>
<comment type="caution">
    <text evidence="4">The sequence shown here is derived from an EMBL/GenBank/DDBJ whole genome shotgun (WGS) entry which is preliminary data.</text>
</comment>
<feature type="region of interest" description="Disordered" evidence="2">
    <location>
        <begin position="1"/>
        <end position="27"/>
    </location>
</feature>
<protein>
    <submittedName>
        <fullName evidence="4">Nitric oxide reductase activation protein</fullName>
    </submittedName>
</protein>
<feature type="coiled-coil region" evidence="1">
    <location>
        <begin position="254"/>
        <end position="281"/>
    </location>
</feature>
<dbReference type="AlphaFoldDB" id="A0A9D1NZY4"/>
<dbReference type="SUPFAM" id="SSF53300">
    <property type="entry name" value="vWA-like"/>
    <property type="match status" value="1"/>
</dbReference>
<evidence type="ECO:0000313" key="5">
    <source>
        <dbReference type="Proteomes" id="UP000886889"/>
    </source>
</evidence>
<name>A0A9D1NZY4_9FIRM</name>
<feature type="domain" description="Cobalamin biosynthesis protein CobT VWA" evidence="3">
    <location>
        <begin position="426"/>
        <end position="477"/>
    </location>
</feature>
<gene>
    <name evidence="4" type="ORF">IAC80_04790</name>
</gene>
<dbReference type="InterPro" id="IPR025861">
    <property type="entry name" value="CobT_VWA_dom"/>
</dbReference>
<organism evidence="4 5">
    <name type="scientific">Candidatus Merdiplasma excrementigallinarum</name>
    <dbReference type="NCBI Taxonomy" id="2840864"/>
    <lineage>
        <taxon>Bacteria</taxon>
        <taxon>Bacillati</taxon>
        <taxon>Bacillota</taxon>
        <taxon>Clostridia</taxon>
        <taxon>Lachnospirales</taxon>
        <taxon>Lachnospiraceae</taxon>
        <taxon>Lachnospiraceae incertae sedis</taxon>
        <taxon>Candidatus Merdiplasma</taxon>
    </lineage>
</organism>
<evidence type="ECO:0000259" key="3">
    <source>
        <dbReference type="Pfam" id="PF11775"/>
    </source>
</evidence>
<evidence type="ECO:0000256" key="2">
    <source>
        <dbReference type="SAM" id="MobiDB-lite"/>
    </source>
</evidence>
<dbReference type="PANTHER" id="PTHR41248:SF1">
    <property type="entry name" value="NORD PROTEIN"/>
    <property type="match status" value="1"/>
</dbReference>
<evidence type="ECO:0000313" key="4">
    <source>
        <dbReference type="EMBL" id="HIV23239.1"/>
    </source>
</evidence>
<dbReference type="EMBL" id="DVOS01000042">
    <property type="protein sequence ID" value="HIV23239.1"/>
    <property type="molecule type" value="Genomic_DNA"/>
</dbReference>
<proteinExistence type="predicted"/>
<keyword evidence="1" id="KW-0175">Coiled coil</keyword>
<dbReference type="InterPro" id="IPR036465">
    <property type="entry name" value="vWFA_dom_sf"/>
</dbReference>